<keyword evidence="1" id="KW-0472">Membrane</keyword>
<name>A0A5D3AJH1_GOSMU</name>
<dbReference type="AlphaFoldDB" id="A0A5D3AJH1"/>
<keyword evidence="3" id="KW-1185">Reference proteome</keyword>
<evidence type="ECO:0000313" key="3">
    <source>
        <dbReference type="Proteomes" id="UP000323597"/>
    </source>
</evidence>
<sequence>MISDVIFKQKGWRKMEKQMIFAGAMIFCITMAPDTIPRLLRLFKVNSFLLLPPRCSQLRKHQCSDGNR</sequence>
<reference evidence="2 3" key="1">
    <citation type="submission" date="2019-07" db="EMBL/GenBank/DDBJ databases">
        <title>WGS assembly of Gossypium mustelinum.</title>
        <authorList>
            <person name="Chen Z.J."/>
            <person name="Sreedasyam A."/>
            <person name="Ando A."/>
            <person name="Song Q."/>
            <person name="De L."/>
            <person name="Hulse-Kemp A."/>
            <person name="Ding M."/>
            <person name="Ye W."/>
            <person name="Kirkbride R."/>
            <person name="Jenkins J."/>
            <person name="Plott C."/>
            <person name="Lovell J."/>
            <person name="Lin Y.-M."/>
            <person name="Vaughn R."/>
            <person name="Liu B."/>
            <person name="Li W."/>
            <person name="Simpson S."/>
            <person name="Scheffler B."/>
            <person name="Saski C."/>
            <person name="Grover C."/>
            <person name="Hu G."/>
            <person name="Conover J."/>
            <person name="Carlson J."/>
            <person name="Shu S."/>
            <person name="Boston L."/>
            <person name="Williams M."/>
            <person name="Peterson D."/>
            <person name="Mcgee K."/>
            <person name="Jones D."/>
            <person name="Wendel J."/>
            <person name="Stelly D."/>
            <person name="Grimwood J."/>
            <person name="Schmutz J."/>
        </authorList>
    </citation>
    <scope>NUCLEOTIDE SEQUENCE [LARGE SCALE GENOMIC DNA]</scope>
    <source>
        <strain evidence="2">1408120.09</strain>
    </source>
</reference>
<keyword evidence="1" id="KW-1133">Transmembrane helix</keyword>
<feature type="transmembrane region" description="Helical" evidence="1">
    <location>
        <begin position="20"/>
        <end position="40"/>
    </location>
</feature>
<evidence type="ECO:0000313" key="2">
    <source>
        <dbReference type="EMBL" id="TYJ50043.1"/>
    </source>
</evidence>
<keyword evidence="1" id="KW-0812">Transmembrane</keyword>
<proteinExistence type="predicted"/>
<evidence type="ECO:0000256" key="1">
    <source>
        <dbReference type="SAM" id="Phobius"/>
    </source>
</evidence>
<dbReference type="Proteomes" id="UP000323597">
    <property type="component" value="Chromosome A01"/>
</dbReference>
<accession>A0A5D3AJH1</accession>
<protein>
    <submittedName>
        <fullName evidence="2">Uncharacterized protein</fullName>
    </submittedName>
</protein>
<organism evidence="2 3">
    <name type="scientific">Gossypium mustelinum</name>
    <name type="common">Cotton</name>
    <name type="synonym">Gossypium caicoense</name>
    <dbReference type="NCBI Taxonomy" id="34275"/>
    <lineage>
        <taxon>Eukaryota</taxon>
        <taxon>Viridiplantae</taxon>
        <taxon>Streptophyta</taxon>
        <taxon>Embryophyta</taxon>
        <taxon>Tracheophyta</taxon>
        <taxon>Spermatophyta</taxon>
        <taxon>Magnoliopsida</taxon>
        <taxon>eudicotyledons</taxon>
        <taxon>Gunneridae</taxon>
        <taxon>Pentapetalae</taxon>
        <taxon>rosids</taxon>
        <taxon>malvids</taxon>
        <taxon>Malvales</taxon>
        <taxon>Malvaceae</taxon>
        <taxon>Malvoideae</taxon>
        <taxon>Gossypium</taxon>
    </lineage>
</organism>
<gene>
    <name evidence="2" type="ORF">E1A91_A01G178700v1</name>
</gene>
<dbReference type="EMBL" id="CM017636">
    <property type="protein sequence ID" value="TYJ50043.1"/>
    <property type="molecule type" value="Genomic_DNA"/>
</dbReference>